<comment type="caution">
    <text evidence="1">The sequence shown here is derived from an EMBL/GenBank/DDBJ whole genome shotgun (WGS) entry which is preliminary data.</text>
</comment>
<organism evidence="1 2">
    <name type="scientific">Colletotrichum tofieldiae</name>
    <dbReference type="NCBI Taxonomy" id="708197"/>
    <lineage>
        <taxon>Eukaryota</taxon>
        <taxon>Fungi</taxon>
        <taxon>Dikarya</taxon>
        <taxon>Ascomycota</taxon>
        <taxon>Pezizomycotina</taxon>
        <taxon>Sordariomycetes</taxon>
        <taxon>Hypocreomycetidae</taxon>
        <taxon>Glomerellales</taxon>
        <taxon>Glomerellaceae</taxon>
        <taxon>Colletotrichum</taxon>
        <taxon>Colletotrichum spaethianum species complex</taxon>
    </lineage>
</organism>
<proteinExistence type="predicted"/>
<evidence type="ECO:0000313" key="1">
    <source>
        <dbReference type="EMBL" id="KZL73833.1"/>
    </source>
</evidence>
<dbReference type="STRING" id="708197.A0A166UUS6"/>
<name>A0A166UUS6_9PEZI</name>
<sequence length="330" mass="37424">MLARDFKRFVLILGPLLFLTYIGIRCLDFRDSTSGLNHWFDHIFAPNWRQNDELKPHQQLVSLNSPTQPQPLAAVTSTASTKAIHHEIFSTSTFDRKFFPIRFGEEETINPNILPHPSLDNTFIIVAQKRKADDNTIEHFEFVCDAIFTLKGLTCAESPSVLPIAATKSGDNKCPPTLAYIALNVGPHDARVFYGPKAPFIVFGSNSRFACFGQFMQDFRTLGDWDFETSSDLGFRLGTELQRPPPWGTMEKNWFPFWDEDGAVYLHQDVAPKRVFAKLNADGSVGPDLAPLAAGDEACLIFQHKTFYRFHSEYDPVEKTNLDSWQREEA</sequence>
<reference evidence="1 2" key="1">
    <citation type="submission" date="2015-06" db="EMBL/GenBank/DDBJ databases">
        <title>Survival trade-offs in plant roots during colonization by closely related pathogenic and mutualistic fungi.</title>
        <authorList>
            <person name="Hacquard S."/>
            <person name="Kracher B."/>
            <person name="Hiruma K."/>
            <person name="Weinman A."/>
            <person name="Muench P."/>
            <person name="Garrido Oter R."/>
            <person name="Ver Loren van Themaat E."/>
            <person name="Dallerey J.-F."/>
            <person name="Damm U."/>
            <person name="Henrissat B."/>
            <person name="Lespinet O."/>
            <person name="Thon M."/>
            <person name="Kemen E."/>
            <person name="McHardy A.C."/>
            <person name="Schulze-Lefert P."/>
            <person name="O'Connell R.J."/>
        </authorList>
    </citation>
    <scope>NUCLEOTIDE SEQUENCE [LARGE SCALE GENOMIC DNA]</scope>
    <source>
        <strain evidence="1 2">0861</strain>
    </source>
</reference>
<dbReference type="AlphaFoldDB" id="A0A166UUS6"/>
<dbReference type="EMBL" id="LFIV01000039">
    <property type="protein sequence ID" value="KZL73833.1"/>
    <property type="molecule type" value="Genomic_DNA"/>
</dbReference>
<dbReference type="Proteomes" id="UP000076552">
    <property type="component" value="Unassembled WGS sequence"/>
</dbReference>
<accession>A0A166UUS6</accession>
<gene>
    <name evidence="1" type="ORF">CT0861_08413</name>
</gene>
<evidence type="ECO:0000313" key="2">
    <source>
        <dbReference type="Proteomes" id="UP000076552"/>
    </source>
</evidence>
<protein>
    <submittedName>
        <fullName evidence="1">Uncharacterized protein</fullName>
    </submittedName>
</protein>
<keyword evidence="2" id="KW-1185">Reference proteome</keyword>